<dbReference type="GO" id="GO:0016787">
    <property type="term" value="F:hydrolase activity"/>
    <property type="evidence" value="ECO:0007669"/>
    <property type="project" value="UniProtKB-KW"/>
</dbReference>
<dbReference type="Gene3D" id="3.60.15.10">
    <property type="entry name" value="Ribonuclease Z/Hydroxyacylglutathione hydrolase-like"/>
    <property type="match status" value="1"/>
</dbReference>
<keyword evidence="3" id="KW-1185">Reference proteome</keyword>
<proteinExistence type="predicted"/>
<name>A0ABU1R606_9BACT</name>
<evidence type="ECO:0000313" key="3">
    <source>
        <dbReference type="Proteomes" id="UP001264980"/>
    </source>
</evidence>
<feature type="domain" description="Metallo-beta-lactamase" evidence="1">
    <location>
        <begin position="28"/>
        <end position="97"/>
    </location>
</feature>
<gene>
    <name evidence="2" type="ORF">J2W84_005890</name>
</gene>
<reference evidence="2 3" key="1">
    <citation type="submission" date="2023-07" db="EMBL/GenBank/DDBJ databases">
        <title>Sorghum-associated microbial communities from plants grown in Nebraska, USA.</title>
        <authorList>
            <person name="Schachtman D."/>
        </authorList>
    </citation>
    <scope>NUCLEOTIDE SEQUENCE [LARGE SCALE GENOMIC DNA]</scope>
    <source>
        <strain evidence="2 3">BE57</strain>
    </source>
</reference>
<dbReference type="InterPro" id="IPR052159">
    <property type="entry name" value="Competence_DNA_uptake"/>
</dbReference>
<organism evidence="2 3">
    <name type="scientific">Dyadobacter fermentans</name>
    <dbReference type="NCBI Taxonomy" id="94254"/>
    <lineage>
        <taxon>Bacteria</taxon>
        <taxon>Pseudomonadati</taxon>
        <taxon>Bacteroidota</taxon>
        <taxon>Cytophagia</taxon>
        <taxon>Cytophagales</taxon>
        <taxon>Spirosomataceae</taxon>
        <taxon>Dyadobacter</taxon>
    </lineage>
</organism>
<accession>A0ABU1R606</accession>
<dbReference type="InterPro" id="IPR001279">
    <property type="entry name" value="Metallo-B-lactamas"/>
</dbReference>
<dbReference type="RefSeq" id="WP_309991290.1">
    <property type="nucleotide sequence ID" value="NZ_JAVDTI010000007.1"/>
</dbReference>
<dbReference type="Pfam" id="PF00753">
    <property type="entry name" value="Lactamase_B"/>
    <property type="match status" value="1"/>
</dbReference>
<dbReference type="PANTHER" id="PTHR30619:SF1">
    <property type="entry name" value="RECOMBINATION PROTEIN 2"/>
    <property type="match status" value="1"/>
</dbReference>
<evidence type="ECO:0000313" key="2">
    <source>
        <dbReference type="EMBL" id="MDR6808826.1"/>
    </source>
</evidence>
<sequence length="341" mass="38176">MNISINMLDVNDGDAIIVHLERSAAEQLVIIIDSGHKGDWQRVTTVTDPILKKANKSGPDLIICTHYDADHIGGLMKVVQHYNGQIRQVWIHHPGLLLEAFKLASSVLRSEKAGQQLLLSEASAFKSTLLAYNLSYETKQLVLESYEDMLEFVNFLQSSGIQTREPFPDISFPGWPELKVLGPTRTFYGSLLDRLGSPANVLIAEMLEISQNEKKRSRQIQTDPCLFLDSQNKSGVTAVNQASVILEITADEKKYLFTGDASLESFNNIPNYPESLRDIFWLKVAHHGSQKNSTFQLFNIMSCKHAFISGRRHLDEEVAECLTKKGAVVRTTKTDGDLVFP</sequence>
<evidence type="ECO:0000259" key="1">
    <source>
        <dbReference type="Pfam" id="PF00753"/>
    </source>
</evidence>
<dbReference type="InterPro" id="IPR036866">
    <property type="entry name" value="RibonucZ/Hydroxyglut_hydro"/>
</dbReference>
<dbReference type="EMBL" id="JAVDTI010000007">
    <property type="protein sequence ID" value="MDR6808826.1"/>
    <property type="molecule type" value="Genomic_DNA"/>
</dbReference>
<keyword evidence="2" id="KW-0378">Hydrolase</keyword>
<dbReference type="Proteomes" id="UP001264980">
    <property type="component" value="Unassembled WGS sequence"/>
</dbReference>
<dbReference type="SUPFAM" id="SSF56281">
    <property type="entry name" value="Metallo-hydrolase/oxidoreductase"/>
    <property type="match status" value="1"/>
</dbReference>
<dbReference type="PANTHER" id="PTHR30619">
    <property type="entry name" value="DNA INTERNALIZATION/COMPETENCE PROTEIN COMEC/REC2"/>
    <property type="match status" value="1"/>
</dbReference>
<comment type="caution">
    <text evidence="2">The sequence shown here is derived from an EMBL/GenBank/DDBJ whole genome shotgun (WGS) entry which is preliminary data.</text>
</comment>
<protein>
    <submittedName>
        <fullName evidence="2">Beta-lactamase superfamily II metal-dependent hydrolase</fullName>
    </submittedName>
</protein>